<dbReference type="Pfam" id="PF00355">
    <property type="entry name" value="Rieske"/>
    <property type="match status" value="1"/>
</dbReference>
<keyword evidence="8" id="KW-1185">Reference proteome</keyword>
<dbReference type="CDD" id="cd03479">
    <property type="entry name" value="Rieske_RO_Alpha_PhDO_like"/>
    <property type="match status" value="1"/>
</dbReference>
<keyword evidence="3" id="KW-0560">Oxidoreductase</keyword>
<evidence type="ECO:0000259" key="6">
    <source>
        <dbReference type="PROSITE" id="PS51296"/>
    </source>
</evidence>
<dbReference type="GO" id="GO:0004497">
    <property type="term" value="F:monooxygenase activity"/>
    <property type="evidence" value="ECO:0007669"/>
    <property type="project" value="UniProtKB-ARBA"/>
</dbReference>
<keyword evidence="1" id="KW-0001">2Fe-2S</keyword>
<dbReference type="GO" id="GO:0005506">
    <property type="term" value="F:iron ion binding"/>
    <property type="evidence" value="ECO:0007669"/>
    <property type="project" value="InterPro"/>
</dbReference>
<dbReference type="InterPro" id="IPR015881">
    <property type="entry name" value="ARHD_Rieske_2Fe_2S"/>
</dbReference>
<dbReference type="Pfam" id="PF19112">
    <property type="entry name" value="VanA_C"/>
    <property type="match status" value="1"/>
</dbReference>
<evidence type="ECO:0000256" key="3">
    <source>
        <dbReference type="ARBA" id="ARBA00023002"/>
    </source>
</evidence>
<dbReference type="EMBL" id="MSDU01000031">
    <property type="protein sequence ID" value="OLN21793.1"/>
    <property type="molecule type" value="Genomic_DNA"/>
</dbReference>
<keyword evidence="5" id="KW-0411">Iron-sulfur</keyword>
<dbReference type="Gene3D" id="2.102.10.10">
    <property type="entry name" value="Rieske [2Fe-2S] iron-sulphur domain"/>
    <property type="match status" value="1"/>
</dbReference>
<evidence type="ECO:0000256" key="5">
    <source>
        <dbReference type="ARBA" id="ARBA00023014"/>
    </source>
</evidence>
<reference evidence="7 8" key="1">
    <citation type="submission" date="2016-12" db="EMBL/GenBank/DDBJ databases">
        <title>Domibacillus antri genome sequencing.</title>
        <authorList>
            <person name="Verma A."/>
            <person name="Krishnamurthi S."/>
        </authorList>
    </citation>
    <scope>NUCLEOTIDE SEQUENCE [LARGE SCALE GENOMIC DNA]</scope>
    <source>
        <strain evidence="7 8">XD80</strain>
    </source>
</reference>
<protein>
    <submittedName>
        <fullName evidence="7">(2Fe-2S)-binding protein</fullName>
    </submittedName>
</protein>
<keyword evidence="4" id="KW-0408">Iron</keyword>
<dbReference type="OrthoDB" id="9800776at2"/>
<organism evidence="7 8">
    <name type="scientific">Domibacillus antri</name>
    <dbReference type="NCBI Taxonomy" id="1714264"/>
    <lineage>
        <taxon>Bacteria</taxon>
        <taxon>Bacillati</taxon>
        <taxon>Bacillota</taxon>
        <taxon>Bacilli</taxon>
        <taxon>Bacillales</taxon>
        <taxon>Bacillaceae</taxon>
        <taxon>Domibacillus</taxon>
    </lineage>
</organism>
<dbReference type="Gene3D" id="3.90.380.10">
    <property type="entry name" value="Naphthalene 1,2-dioxygenase Alpha Subunit, Chain A, domain 1"/>
    <property type="match status" value="1"/>
</dbReference>
<evidence type="ECO:0000313" key="8">
    <source>
        <dbReference type="Proteomes" id="UP000185568"/>
    </source>
</evidence>
<evidence type="ECO:0000256" key="1">
    <source>
        <dbReference type="ARBA" id="ARBA00022714"/>
    </source>
</evidence>
<dbReference type="SUPFAM" id="SSF55961">
    <property type="entry name" value="Bet v1-like"/>
    <property type="match status" value="1"/>
</dbReference>
<dbReference type="InterPro" id="IPR036922">
    <property type="entry name" value="Rieske_2Fe-2S_sf"/>
</dbReference>
<dbReference type="RefSeq" id="WP_075399176.1">
    <property type="nucleotide sequence ID" value="NZ_MSDU01000031.1"/>
</dbReference>
<sequence length="418" mass="47943">MLSKEQNKALTQVGSGEPMGELLRRYWHPIAASTEVEKIGTIKKLKILGEDLVLYRDKSNNLGLVADRCAHRGVSLEYAIPEECGLRCQYHGWLYDKTGQCVEQPNEPEDSTFKNRIKISGYEVQELGGLVFAYMGPAPAPELPKWDLFVQDNVIRTIGYAVIPCNWVQIMENSLDPTHLEWLHGHYFEHIFEQQGRPQDEWPITKHHLKIGFDEFEYGIIKRRVLEGQTEENEDWAVGHPIVFPNYLRVGDSGAHSFQIRVPIDETHTLHFWYTCFVPAEGVKVPENYPITFYECPIYDENGKFVTDYIDGQDMMAWITQGPIADRSVERLGTSDKGIIMYRQMLKRELKKMENGEDPKCTIRDPKENTYIELPQEEDKFSEGGLLSGVAVHWNTRYAPNLTEIIEICKGGTVTSNV</sequence>
<dbReference type="GO" id="GO:0051537">
    <property type="term" value="F:2 iron, 2 sulfur cluster binding"/>
    <property type="evidence" value="ECO:0007669"/>
    <property type="project" value="UniProtKB-KW"/>
</dbReference>
<feature type="domain" description="Rieske" evidence="6">
    <location>
        <begin position="27"/>
        <end position="133"/>
    </location>
</feature>
<dbReference type="PANTHER" id="PTHR21266">
    <property type="entry name" value="IRON-SULFUR DOMAIN CONTAINING PROTEIN"/>
    <property type="match status" value="1"/>
</dbReference>
<dbReference type="Pfam" id="PF19301">
    <property type="entry name" value="LigXa_C"/>
    <property type="match status" value="1"/>
</dbReference>
<gene>
    <name evidence="7" type="ORF">BTO30_13130</name>
</gene>
<evidence type="ECO:0000313" key="7">
    <source>
        <dbReference type="EMBL" id="OLN21793.1"/>
    </source>
</evidence>
<proteinExistence type="predicted"/>
<name>A0A1Q8Q364_9BACI</name>
<dbReference type="AlphaFoldDB" id="A0A1Q8Q364"/>
<dbReference type="PANTHER" id="PTHR21266:SF59">
    <property type="entry name" value="BLR4922 PROTEIN"/>
    <property type="match status" value="1"/>
</dbReference>
<accession>A0A1Q8Q364</accession>
<keyword evidence="2" id="KW-0479">Metal-binding</keyword>
<dbReference type="InterPro" id="IPR045623">
    <property type="entry name" value="LigXa_C"/>
</dbReference>
<dbReference type="Proteomes" id="UP000185568">
    <property type="component" value="Unassembled WGS sequence"/>
</dbReference>
<dbReference type="SUPFAM" id="SSF50022">
    <property type="entry name" value="ISP domain"/>
    <property type="match status" value="1"/>
</dbReference>
<comment type="caution">
    <text evidence="7">The sequence shown here is derived from an EMBL/GenBank/DDBJ whole genome shotgun (WGS) entry which is preliminary data.</text>
</comment>
<dbReference type="CDD" id="cd08878">
    <property type="entry name" value="RHO_alpha_C_DMO-like"/>
    <property type="match status" value="1"/>
</dbReference>
<dbReference type="InterPro" id="IPR017941">
    <property type="entry name" value="Rieske_2Fe-2S"/>
</dbReference>
<dbReference type="InterPro" id="IPR044043">
    <property type="entry name" value="VanA_C_cat"/>
</dbReference>
<dbReference type="PROSITE" id="PS51296">
    <property type="entry name" value="RIESKE"/>
    <property type="match status" value="1"/>
</dbReference>
<dbReference type="STRING" id="1714264.BTO30_13130"/>
<evidence type="ECO:0000256" key="4">
    <source>
        <dbReference type="ARBA" id="ARBA00023004"/>
    </source>
</evidence>
<dbReference type="PROSITE" id="PS00570">
    <property type="entry name" value="RING_HYDROXYL_ALPHA"/>
    <property type="match status" value="1"/>
</dbReference>
<dbReference type="InterPro" id="IPR050584">
    <property type="entry name" value="Cholesterol_7-desaturase"/>
</dbReference>
<evidence type="ECO:0000256" key="2">
    <source>
        <dbReference type="ARBA" id="ARBA00022723"/>
    </source>
</evidence>
<dbReference type="GO" id="GO:0016705">
    <property type="term" value="F:oxidoreductase activity, acting on paired donors, with incorporation or reduction of molecular oxygen"/>
    <property type="evidence" value="ECO:0007669"/>
    <property type="project" value="UniProtKB-ARBA"/>
</dbReference>